<name>A0A418ZS17_9RHOB</name>
<proteinExistence type="inferred from homology"/>
<evidence type="ECO:0000256" key="1">
    <source>
        <dbReference type="ARBA" id="ARBA00005254"/>
    </source>
</evidence>
<keyword evidence="4" id="KW-0443">Lipid metabolism</keyword>
<dbReference type="CDD" id="cd06558">
    <property type="entry name" value="crotonase-like"/>
    <property type="match status" value="1"/>
</dbReference>
<evidence type="ECO:0000256" key="4">
    <source>
        <dbReference type="ARBA" id="ARBA00023098"/>
    </source>
</evidence>
<keyword evidence="7" id="KW-0456">Lyase</keyword>
<comment type="function">
    <text evidence="5">May play a role in fatty acid biosynthesis and insulin sensitivity.</text>
</comment>
<dbReference type="Pfam" id="PF00378">
    <property type="entry name" value="ECH_1"/>
    <property type="match status" value="1"/>
</dbReference>
<keyword evidence="3" id="KW-0809">Transit peptide</keyword>
<dbReference type="GO" id="GO:0016836">
    <property type="term" value="F:hydro-lyase activity"/>
    <property type="evidence" value="ECO:0007669"/>
    <property type="project" value="TreeGrafter"/>
</dbReference>
<keyword evidence="8" id="KW-1185">Reference proteome</keyword>
<gene>
    <name evidence="7" type="ORF">D3P06_14605</name>
</gene>
<dbReference type="PANTHER" id="PTHR43602">
    <property type="match status" value="1"/>
</dbReference>
<sequence length="255" mass="26894">MFQPLTTRNDGPIAHLVMDSPGNHNALSLQMIAALTEALDRIAASDARVVILSARGRAFCAGHDLRQMQAMREGPDPQAALTDLFDRCSALMMRIAALPQPVIAQVQGVATAAGCQLVASCDLATASDQARFGVNGIAIGLFCSTPAVALSRAIPPRAAFEMLTTGDFIPAARAADLGLVNRVTRPDRLEEETRALADSIAAKDPAAIRIGKAAFRAQAGQALPDAYRIAAEAMCTNMMQPATAEGIAAFLDRRR</sequence>
<dbReference type="AlphaFoldDB" id="A0A418ZS17"/>
<dbReference type="InterPro" id="IPR052377">
    <property type="entry name" value="Mitochondrial_ECH-domain"/>
</dbReference>
<organism evidence="7 8">
    <name type="scientific">Paracoccus aestuarii</name>
    <dbReference type="NCBI Taxonomy" id="453842"/>
    <lineage>
        <taxon>Bacteria</taxon>
        <taxon>Pseudomonadati</taxon>
        <taxon>Pseudomonadota</taxon>
        <taxon>Alphaproteobacteria</taxon>
        <taxon>Rhodobacterales</taxon>
        <taxon>Paracoccaceae</taxon>
        <taxon>Paracoccus</taxon>
    </lineage>
</organism>
<evidence type="ECO:0000313" key="8">
    <source>
        <dbReference type="Proteomes" id="UP000285530"/>
    </source>
</evidence>
<evidence type="ECO:0000313" key="7">
    <source>
        <dbReference type="EMBL" id="RJK99462.1"/>
    </source>
</evidence>
<dbReference type="PANTHER" id="PTHR43602:SF1">
    <property type="entry name" value="ENOYL-COA HYDRATASE DOMAIN-CONTAINING PROTEIN 3, MITOCHONDRIAL"/>
    <property type="match status" value="1"/>
</dbReference>
<dbReference type="Gene3D" id="3.90.226.10">
    <property type="entry name" value="2-enoyl-CoA Hydratase, Chain A, domain 1"/>
    <property type="match status" value="1"/>
</dbReference>
<protein>
    <recommendedName>
        <fullName evidence="6">Enoyl-CoA hydratase domain-containing protein 3, mitochondrial</fullName>
    </recommendedName>
</protein>
<dbReference type="Gene3D" id="1.10.12.10">
    <property type="entry name" value="Lyase 2-enoyl-coa Hydratase, Chain A, domain 2"/>
    <property type="match status" value="1"/>
</dbReference>
<dbReference type="Proteomes" id="UP000285530">
    <property type="component" value="Unassembled WGS sequence"/>
</dbReference>
<dbReference type="GO" id="GO:0006631">
    <property type="term" value="P:fatty acid metabolic process"/>
    <property type="evidence" value="ECO:0007669"/>
    <property type="project" value="UniProtKB-KW"/>
</dbReference>
<evidence type="ECO:0000256" key="2">
    <source>
        <dbReference type="ARBA" id="ARBA00022832"/>
    </source>
</evidence>
<dbReference type="SUPFAM" id="SSF52096">
    <property type="entry name" value="ClpP/crotonase"/>
    <property type="match status" value="1"/>
</dbReference>
<comment type="caution">
    <text evidence="7">The sequence shown here is derived from an EMBL/GenBank/DDBJ whole genome shotgun (WGS) entry which is preliminary data.</text>
</comment>
<accession>A0A418ZS17</accession>
<keyword evidence="2" id="KW-0276">Fatty acid metabolism</keyword>
<dbReference type="RefSeq" id="WP_119887249.1">
    <property type="nucleotide sequence ID" value="NZ_CP067169.1"/>
</dbReference>
<dbReference type="EMBL" id="QZEV01000094">
    <property type="protein sequence ID" value="RJK99462.1"/>
    <property type="molecule type" value="Genomic_DNA"/>
</dbReference>
<dbReference type="OrthoDB" id="9795613at2"/>
<evidence type="ECO:0000256" key="3">
    <source>
        <dbReference type="ARBA" id="ARBA00022946"/>
    </source>
</evidence>
<evidence type="ECO:0000256" key="6">
    <source>
        <dbReference type="ARBA" id="ARBA00040545"/>
    </source>
</evidence>
<comment type="similarity">
    <text evidence="1">Belongs to the enoyl-CoA hydratase/isomerase family.</text>
</comment>
<dbReference type="InterPro" id="IPR014748">
    <property type="entry name" value="Enoyl-CoA_hydra_C"/>
</dbReference>
<evidence type="ECO:0000256" key="5">
    <source>
        <dbReference type="ARBA" id="ARBA00037410"/>
    </source>
</evidence>
<dbReference type="InterPro" id="IPR001753">
    <property type="entry name" value="Enoyl-CoA_hydra/iso"/>
</dbReference>
<dbReference type="NCBIfam" id="NF006008">
    <property type="entry name" value="PRK08139.1"/>
    <property type="match status" value="1"/>
</dbReference>
<dbReference type="InterPro" id="IPR029045">
    <property type="entry name" value="ClpP/crotonase-like_dom_sf"/>
</dbReference>
<reference evidence="7 8" key="1">
    <citation type="submission" date="2018-09" db="EMBL/GenBank/DDBJ databases">
        <title>Paracoccus onubensis nov. sp. a moderate halophilic bacterium isolated from Gruta de las Maravillas (Aracena, Spain).</title>
        <authorList>
            <person name="Jurado V."/>
            <person name="Gutierrez-Patricio S."/>
            <person name="Gonzalez-Pimentel J.L."/>
            <person name="Laiz L."/>
            <person name="Saiz-Jimenez C."/>
        </authorList>
    </citation>
    <scope>NUCLEOTIDE SEQUENCE [LARGE SCALE GENOMIC DNA]</scope>
    <source>
        <strain evidence="7 8">DSM 19484</strain>
    </source>
</reference>